<keyword evidence="1 6" id="KW-0646">Protease inhibitor</keyword>
<accession>A0AAJ6YWF8</accession>
<dbReference type="AlphaFoldDB" id="A0AAJ6YWF8"/>
<reference evidence="6" key="1">
    <citation type="submission" date="2025-08" db="UniProtKB">
        <authorList>
            <consortium name="RefSeq"/>
        </authorList>
    </citation>
    <scope>IDENTIFICATION</scope>
</reference>
<dbReference type="InterPro" id="IPR000215">
    <property type="entry name" value="Serpin_fam"/>
</dbReference>
<evidence type="ECO:0000256" key="2">
    <source>
        <dbReference type="ARBA" id="ARBA00022900"/>
    </source>
</evidence>
<protein>
    <submittedName>
        <fullName evidence="6">Serine protease inhibitor 3/4-like</fullName>
    </submittedName>
</protein>
<proteinExistence type="inferred from homology"/>
<dbReference type="RefSeq" id="XP_011505694.1">
    <property type="nucleotide sequence ID" value="XM_011507392.1"/>
</dbReference>
<evidence type="ECO:0000259" key="4">
    <source>
        <dbReference type="SMART" id="SM00093"/>
    </source>
</evidence>
<feature type="domain" description="Serpin" evidence="4">
    <location>
        <begin position="24"/>
        <end position="378"/>
    </location>
</feature>
<comment type="similarity">
    <text evidence="3">Belongs to the serpin family.</text>
</comment>
<dbReference type="Gene3D" id="3.30.497.10">
    <property type="entry name" value="Antithrombin, subunit I, domain 2"/>
    <property type="match status" value="1"/>
</dbReference>
<evidence type="ECO:0000256" key="3">
    <source>
        <dbReference type="RuleBase" id="RU000411"/>
    </source>
</evidence>
<dbReference type="SUPFAM" id="SSF56574">
    <property type="entry name" value="Serpins"/>
    <property type="match status" value="1"/>
</dbReference>
<name>A0AAJ6YWF8_9HYME</name>
<dbReference type="Proteomes" id="UP000695007">
    <property type="component" value="Unplaced"/>
</dbReference>
<dbReference type="PANTHER" id="PTHR11461:SF292">
    <property type="entry name" value="SERPIN 100A"/>
    <property type="match status" value="1"/>
</dbReference>
<keyword evidence="5" id="KW-1185">Reference proteome</keyword>
<dbReference type="InterPro" id="IPR042185">
    <property type="entry name" value="Serpin_sf_2"/>
</dbReference>
<dbReference type="PANTHER" id="PTHR11461">
    <property type="entry name" value="SERINE PROTEASE INHIBITOR, SERPIN"/>
    <property type="match status" value="1"/>
</dbReference>
<organism evidence="5 6">
    <name type="scientific">Ceratosolen solmsi marchali</name>
    <dbReference type="NCBI Taxonomy" id="326594"/>
    <lineage>
        <taxon>Eukaryota</taxon>
        <taxon>Metazoa</taxon>
        <taxon>Ecdysozoa</taxon>
        <taxon>Arthropoda</taxon>
        <taxon>Hexapoda</taxon>
        <taxon>Insecta</taxon>
        <taxon>Pterygota</taxon>
        <taxon>Neoptera</taxon>
        <taxon>Endopterygota</taxon>
        <taxon>Hymenoptera</taxon>
        <taxon>Apocrita</taxon>
        <taxon>Proctotrupomorpha</taxon>
        <taxon>Chalcidoidea</taxon>
        <taxon>Agaonidae</taxon>
        <taxon>Agaoninae</taxon>
        <taxon>Ceratosolen</taxon>
    </lineage>
</organism>
<dbReference type="Pfam" id="PF00079">
    <property type="entry name" value="Serpin"/>
    <property type="match status" value="1"/>
</dbReference>
<gene>
    <name evidence="6" type="primary">LOC105368384</name>
</gene>
<dbReference type="GO" id="GO:0005615">
    <property type="term" value="C:extracellular space"/>
    <property type="evidence" value="ECO:0007669"/>
    <property type="project" value="InterPro"/>
</dbReference>
<dbReference type="InterPro" id="IPR036186">
    <property type="entry name" value="Serpin_sf"/>
</dbReference>
<dbReference type="Gene3D" id="2.30.39.10">
    <property type="entry name" value="Alpha-1-antitrypsin, domain 1"/>
    <property type="match status" value="1"/>
</dbReference>
<dbReference type="SMART" id="SM00093">
    <property type="entry name" value="SERPIN"/>
    <property type="match status" value="1"/>
</dbReference>
<sequence>MVHIKADDINEELQLLSRTDAYSINLFKNIAGTNFTENVLVSPIIAFEAVVMYGTSEKKNKYAYMDTAQSSNNNIDQQSLQNLIYRLNNAQNVKLQIVNNICIDNKIPLKPELKELTNSLSYFKICELDLAEPGNTATAINNWVDQKTNNLIKEIIQSDDITSDVHMIVLNAVYFQAFLKNQFKNRSIRYRAFYLSNNNKKFIPTMSNIDSYVYGNLPDLKAKFIELPYDNCKLKMTIIIPNEIEGLKDIVANLEYFNQTRLASSGTRQNVYVMLPKFKIDTTVNVKSAFENLGLTNMLKAKKSISTTTNEALFMDKIIQKIVIHVNEEEFNNINISNVQSDTLKQIETIVAVNRPFVLTIIDDETKMTLFIGLISNPVY</sequence>
<dbReference type="InterPro" id="IPR042178">
    <property type="entry name" value="Serpin_sf_1"/>
</dbReference>
<dbReference type="InterPro" id="IPR023795">
    <property type="entry name" value="Serpin_CS"/>
</dbReference>
<dbReference type="GO" id="GO:0004867">
    <property type="term" value="F:serine-type endopeptidase inhibitor activity"/>
    <property type="evidence" value="ECO:0007669"/>
    <property type="project" value="UniProtKB-KW"/>
</dbReference>
<dbReference type="GeneID" id="105368384"/>
<evidence type="ECO:0000313" key="5">
    <source>
        <dbReference type="Proteomes" id="UP000695007"/>
    </source>
</evidence>
<evidence type="ECO:0000313" key="6">
    <source>
        <dbReference type="RefSeq" id="XP_011505694.1"/>
    </source>
</evidence>
<dbReference type="InterPro" id="IPR023796">
    <property type="entry name" value="Serpin_dom"/>
</dbReference>
<keyword evidence="2 6" id="KW-0722">Serine protease inhibitor</keyword>
<dbReference type="KEGG" id="csol:105368384"/>
<evidence type="ECO:0000256" key="1">
    <source>
        <dbReference type="ARBA" id="ARBA00022690"/>
    </source>
</evidence>
<dbReference type="PROSITE" id="PS00284">
    <property type="entry name" value="SERPIN"/>
    <property type="match status" value="1"/>
</dbReference>